<organism evidence="11 12">
    <name type="scientific">candidate division WS6 bacterium OLB21</name>
    <dbReference type="NCBI Taxonomy" id="1617427"/>
    <lineage>
        <taxon>Bacteria</taxon>
        <taxon>Candidatus Dojkabacteria</taxon>
    </lineage>
</organism>
<dbReference type="GO" id="GO:0006261">
    <property type="term" value="P:DNA-templated DNA replication"/>
    <property type="evidence" value="ECO:0007669"/>
    <property type="project" value="TreeGrafter"/>
</dbReference>
<evidence type="ECO:0000256" key="6">
    <source>
        <dbReference type="ARBA" id="ARBA00022932"/>
    </source>
</evidence>
<dbReference type="FunFam" id="3.40.50.300:FF:000014">
    <property type="entry name" value="DNA polymerase III subunit gamma/tau"/>
    <property type="match status" value="1"/>
</dbReference>
<dbReference type="InterPro" id="IPR027417">
    <property type="entry name" value="P-loop_NTPase"/>
</dbReference>
<comment type="subunit">
    <text evidence="8">DNA polymerase III contains a core (composed of alpha, epsilon and theta chains) that associates with a tau subunit. This core dimerizes to form the POLIII' complex. PolIII' associates with the gamma complex (composed of gamma, delta, delta', psi and chi chains) and with the beta chain to form the complete DNA polymerase III complex.</text>
</comment>
<sequence>MSQVLYRKYRSTNFSELYGQESITRVLRQAVKDKAAAHAYLFTGPRGTGKTSAARILAKALNCLNPQDGEPCNQCSNCKSISDGSFLDLFEIDAASNRGIDEIRDLREKVGFLPAEGGYKVYIIDEVHMLTPEAFNALLKTLEEPPERIVFILATTEAHKLPLTIISRTQRYDFKLASQDVLKKKLEKILKSEGIKVEDKALDLIVAAGNGSFRDAETVLEKVLSSYGYIKDKIINLQDVEYVLGYASTEIIEQIYESIINSDTNQALQTLKIVEEQGINIAQLLVQLLNKFRGLMINAVEDRSSQLSLKRITVIINTLVVAGNDLRTSLLPILTLEVAIMSLMQESEHSMPRPVANIQPKEDKPRKQTQAQKPPTAATKQLSEKEASIVDVKIDALHATWGTILERCKVVNPQMVAMLSKAQISEINNSRILLKVGYAFHKSRLEHKRSREIFSQVCLEHLGAPLLIVCEVDPQLKNSADISETTNSNKDLVEEVFSDMI</sequence>
<evidence type="ECO:0000256" key="8">
    <source>
        <dbReference type="RuleBase" id="RU364063"/>
    </source>
</evidence>
<keyword evidence="8" id="KW-0235">DNA replication</keyword>
<evidence type="ECO:0000256" key="7">
    <source>
        <dbReference type="ARBA" id="ARBA00049244"/>
    </source>
</evidence>
<evidence type="ECO:0000313" key="12">
    <source>
        <dbReference type="Proteomes" id="UP000070449"/>
    </source>
</evidence>
<dbReference type="Pfam" id="PF13177">
    <property type="entry name" value="DNA_pol3_delta2"/>
    <property type="match status" value="1"/>
</dbReference>
<evidence type="ECO:0000256" key="9">
    <source>
        <dbReference type="SAM" id="MobiDB-lite"/>
    </source>
</evidence>
<dbReference type="SUPFAM" id="SSF52540">
    <property type="entry name" value="P-loop containing nucleoside triphosphate hydrolases"/>
    <property type="match status" value="1"/>
</dbReference>
<feature type="compositionally biased region" description="Polar residues" evidence="9">
    <location>
        <begin position="368"/>
        <end position="381"/>
    </location>
</feature>
<evidence type="ECO:0000256" key="2">
    <source>
        <dbReference type="ARBA" id="ARBA00022723"/>
    </source>
</evidence>
<dbReference type="InterPro" id="IPR001270">
    <property type="entry name" value="ClpA/B"/>
</dbReference>
<dbReference type="NCBIfam" id="TIGR02397">
    <property type="entry name" value="dnaX_nterm"/>
    <property type="match status" value="1"/>
</dbReference>
<dbReference type="CDD" id="cd00009">
    <property type="entry name" value="AAA"/>
    <property type="match status" value="1"/>
</dbReference>
<dbReference type="GO" id="GO:0009360">
    <property type="term" value="C:DNA polymerase III complex"/>
    <property type="evidence" value="ECO:0007669"/>
    <property type="project" value="InterPro"/>
</dbReference>
<dbReference type="NCBIfam" id="NF004046">
    <property type="entry name" value="PRK05563.1"/>
    <property type="match status" value="1"/>
</dbReference>
<dbReference type="EMBL" id="JYPD01000014">
    <property type="protein sequence ID" value="KXK09633.1"/>
    <property type="molecule type" value="Genomic_DNA"/>
</dbReference>
<keyword evidence="8 11" id="KW-0548">Nucleotidyltransferase</keyword>
<evidence type="ECO:0000256" key="3">
    <source>
        <dbReference type="ARBA" id="ARBA00022741"/>
    </source>
</evidence>
<dbReference type="Proteomes" id="UP000070449">
    <property type="component" value="Unassembled WGS sequence"/>
</dbReference>
<dbReference type="PANTHER" id="PTHR11669:SF0">
    <property type="entry name" value="PROTEIN STICHEL-LIKE 2"/>
    <property type="match status" value="1"/>
</dbReference>
<dbReference type="STRING" id="1617427.UZ20_WS6002000437"/>
<dbReference type="GO" id="GO:0003887">
    <property type="term" value="F:DNA-directed DNA polymerase activity"/>
    <property type="evidence" value="ECO:0007669"/>
    <property type="project" value="UniProtKB-KW"/>
</dbReference>
<protein>
    <recommendedName>
        <fullName evidence="8">DNA polymerase III subunit gamma/tau</fullName>
        <ecNumber evidence="8">2.7.7.7</ecNumber>
    </recommendedName>
</protein>
<evidence type="ECO:0000256" key="5">
    <source>
        <dbReference type="ARBA" id="ARBA00022840"/>
    </source>
</evidence>
<dbReference type="SMART" id="SM00382">
    <property type="entry name" value="AAA"/>
    <property type="match status" value="1"/>
</dbReference>
<dbReference type="Pfam" id="PF22608">
    <property type="entry name" value="DNAX_ATPase_lid"/>
    <property type="match status" value="1"/>
</dbReference>
<keyword evidence="5 8" id="KW-0067">ATP-binding</keyword>
<name>A0A136KK18_9BACT</name>
<comment type="function">
    <text evidence="8">DNA polymerase III is a complex, multichain enzyme responsible for most of the replicative synthesis in bacteria. This DNA polymerase also exhibits 3' to 5' exonuclease activity.</text>
</comment>
<evidence type="ECO:0000313" key="11">
    <source>
        <dbReference type="EMBL" id="KXK09633.1"/>
    </source>
</evidence>
<dbReference type="Gene3D" id="1.10.8.60">
    <property type="match status" value="1"/>
</dbReference>
<dbReference type="EC" id="2.7.7.7" evidence="8"/>
<dbReference type="InterPro" id="IPR050238">
    <property type="entry name" value="DNA_Rep/Repair_Clamp_Loader"/>
</dbReference>
<dbReference type="SUPFAM" id="SSF48019">
    <property type="entry name" value="post-AAA+ oligomerization domain-like"/>
    <property type="match status" value="1"/>
</dbReference>
<dbReference type="GO" id="GO:0046872">
    <property type="term" value="F:metal ion binding"/>
    <property type="evidence" value="ECO:0007669"/>
    <property type="project" value="UniProtKB-KW"/>
</dbReference>
<proteinExistence type="inferred from homology"/>
<dbReference type="InterPro" id="IPR045085">
    <property type="entry name" value="HLD_clamp_pol_III_gamma_tau"/>
</dbReference>
<keyword evidence="3 8" id="KW-0547">Nucleotide-binding</keyword>
<dbReference type="GO" id="GO:0005524">
    <property type="term" value="F:ATP binding"/>
    <property type="evidence" value="ECO:0007669"/>
    <property type="project" value="UniProtKB-KW"/>
</dbReference>
<dbReference type="GO" id="GO:0003677">
    <property type="term" value="F:DNA binding"/>
    <property type="evidence" value="ECO:0007669"/>
    <property type="project" value="InterPro"/>
</dbReference>
<keyword evidence="8 11" id="KW-0808">Transferase</keyword>
<feature type="region of interest" description="Disordered" evidence="9">
    <location>
        <begin position="350"/>
        <end position="383"/>
    </location>
</feature>
<dbReference type="InterPro" id="IPR008921">
    <property type="entry name" value="DNA_pol3_clamp-load_cplx_C"/>
</dbReference>
<evidence type="ECO:0000256" key="4">
    <source>
        <dbReference type="ARBA" id="ARBA00022833"/>
    </source>
</evidence>
<comment type="caution">
    <text evidence="11">The sequence shown here is derived from an EMBL/GenBank/DDBJ whole genome shotgun (WGS) entry which is preliminary data.</text>
</comment>
<keyword evidence="6 8" id="KW-0239">DNA-directed DNA polymerase</keyword>
<dbReference type="PANTHER" id="PTHR11669">
    <property type="entry name" value="REPLICATION FACTOR C / DNA POLYMERASE III GAMMA-TAU SUBUNIT"/>
    <property type="match status" value="1"/>
</dbReference>
<evidence type="ECO:0000259" key="10">
    <source>
        <dbReference type="SMART" id="SM00382"/>
    </source>
</evidence>
<comment type="similarity">
    <text evidence="1 8">Belongs to the DnaX/STICHEL family.</text>
</comment>
<dbReference type="PRINTS" id="PR00300">
    <property type="entry name" value="CLPPROTEASEA"/>
</dbReference>
<feature type="domain" description="AAA+ ATPase" evidence="10">
    <location>
        <begin position="36"/>
        <end position="177"/>
    </location>
</feature>
<dbReference type="InterPro" id="IPR012763">
    <property type="entry name" value="DNA_pol_III_sug/sutau_N"/>
</dbReference>
<keyword evidence="2" id="KW-0479">Metal-binding</keyword>
<keyword evidence="4" id="KW-0862">Zinc</keyword>
<accession>A0A136KK18</accession>
<dbReference type="PATRIC" id="fig|1617427.3.peg.458"/>
<comment type="catalytic activity">
    <reaction evidence="7 8">
        <text>DNA(n) + a 2'-deoxyribonucleoside 5'-triphosphate = DNA(n+1) + diphosphate</text>
        <dbReference type="Rhea" id="RHEA:22508"/>
        <dbReference type="Rhea" id="RHEA-COMP:17339"/>
        <dbReference type="Rhea" id="RHEA-COMP:17340"/>
        <dbReference type="ChEBI" id="CHEBI:33019"/>
        <dbReference type="ChEBI" id="CHEBI:61560"/>
        <dbReference type="ChEBI" id="CHEBI:173112"/>
        <dbReference type="EC" id="2.7.7.7"/>
    </reaction>
</comment>
<reference evidence="11 12" key="1">
    <citation type="submission" date="2015-02" db="EMBL/GenBank/DDBJ databases">
        <title>Improved understanding of the partial-nitritation anammox process through 23 genomes representing the majority of the microbial community.</title>
        <authorList>
            <person name="Speth D.R."/>
            <person name="In T Zandt M."/>
            <person name="Guerrero Cruz S."/>
            <person name="Jetten M.S."/>
            <person name="Dutilh B.E."/>
        </authorList>
    </citation>
    <scope>NUCLEOTIDE SEQUENCE [LARGE SCALE GENOMIC DNA]</scope>
    <source>
        <strain evidence="11">OLB21</strain>
    </source>
</reference>
<gene>
    <name evidence="8 11" type="primary">dnaX</name>
    <name evidence="11" type="ORF">UZ20_WS6002000437</name>
</gene>
<dbReference type="Gene3D" id="3.40.50.300">
    <property type="entry name" value="P-loop containing nucleotide triphosphate hydrolases"/>
    <property type="match status" value="1"/>
</dbReference>
<evidence type="ECO:0000256" key="1">
    <source>
        <dbReference type="ARBA" id="ARBA00006360"/>
    </source>
</evidence>
<dbReference type="AlphaFoldDB" id="A0A136KK18"/>
<dbReference type="InterPro" id="IPR003593">
    <property type="entry name" value="AAA+_ATPase"/>
</dbReference>